<dbReference type="InterPro" id="IPR031807">
    <property type="entry name" value="HicB-like"/>
</dbReference>
<dbReference type="InterPro" id="IPR035069">
    <property type="entry name" value="TTHA1013/TTHA0281-like"/>
</dbReference>
<proteinExistence type="predicted"/>
<dbReference type="RefSeq" id="WP_413261546.1">
    <property type="nucleotide sequence ID" value="NZ_JBHFNR010000018.1"/>
</dbReference>
<dbReference type="EMBL" id="JBHFNR010000018">
    <property type="protein sequence ID" value="MFB2891870.1"/>
    <property type="molecule type" value="Genomic_DNA"/>
</dbReference>
<feature type="domain" description="HicB-like antitoxin of toxin-antitoxin system" evidence="1">
    <location>
        <begin position="15"/>
        <end position="77"/>
    </location>
</feature>
<evidence type="ECO:0000313" key="3">
    <source>
        <dbReference type="Proteomes" id="UP001576784"/>
    </source>
</evidence>
<dbReference type="Gene3D" id="3.30.160.250">
    <property type="match status" value="1"/>
</dbReference>
<dbReference type="PANTHER" id="PTHR34504">
    <property type="entry name" value="ANTITOXIN HICB"/>
    <property type="match status" value="1"/>
</dbReference>
<dbReference type="InterPro" id="IPR010985">
    <property type="entry name" value="Ribbon_hlx_hlx"/>
</dbReference>
<dbReference type="PANTHER" id="PTHR34504:SF2">
    <property type="entry name" value="UPF0150 PROTEIN SSL0259"/>
    <property type="match status" value="1"/>
</dbReference>
<reference evidence="2 3" key="1">
    <citation type="submission" date="2024-09" db="EMBL/GenBank/DDBJ databases">
        <title>Floridaenema gen nov. (Aerosakkonemataceae, Aerosakkonematales ord. nov., Cyanobacteria) from benthic tropical and subtropical fresh waters, with the description of four new species.</title>
        <authorList>
            <person name="Moretto J.A."/>
            <person name="Berthold D.E."/>
            <person name="Lefler F.W."/>
            <person name="Huang I.-S."/>
            <person name="Laughinghouse H. IV."/>
        </authorList>
    </citation>
    <scope>NUCLEOTIDE SEQUENCE [LARGE SCALE GENOMIC DNA]</scope>
    <source>
        <strain evidence="2 3">BLCC-F50</strain>
    </source>
</reference>
<dbReference type="InterPro" id="IPR013321">
    <property type="entry name" value="Arc_rbn_hlx_hlx"/>
</dbReference>
<dbReference type="InterPro" id="IPR051404">
    <property type="entry name" value="TA_system_antitoxin"/>
</dbReference>
<organism evidence="2 3">
    <name type="scientific">Floridaenema flaviceps BLCC-F50</name>
    <dbReference type="NCBI Taxonomy" id="3153642"/>
    <lineage>
        <taxon>Bacteria</taxon>
        <taxon>Bacillati</taxon>
        <taxon>Cyanobacteriota</taxon>
        <taxon>Cyanophyceae</taxon>
        <taxon>Oscillatoriophycideae</taxon>
        <taxon>Aerosakkonematales</taxon>
        <taxon>Aerosakkonemataceae</taxon>
        <taxon>Floridanema</taxon>
        <taxon>Floridanema flaviceps</taxon>
    </lineage>
</organism>
<dbReference type="SUPFAM" id="SSF143100">
    <property type="entry name" value="TTHA1013/TTHA0281-like"/>
    <property type="match status" value="1"/>
</dbReference>
<name>A0ABV4XJI4_9CYAN</name>
<gene>
    <name evidence="2" type="ORF">ACE1CI_02885</name>
</gene>
<sequence>MTERKSLEFYLSLKYPITLYPDPDPEVGYVVEIKDLPGCITQGENIDEAMSNIEEVRELWIETAYEFGDDIPLPKSGKDYSGKVLLRMPRSLHRQLVESAEREGVSFNQYVISLLSERNALRDTESINNQLEKIYKVLSEQTITLTEQQMETFKQLVAVNNVI</sequence>
<dbReference type="Pfam" id="PF15919">
    <property type="entry name" value="HicB_lk_antitox"/>
    <property type="match status" value="1"/>
</dbReference>
<keyword evidence="3" id="KW-1185">Reference proteome</keyword>
<evidence type="ECO:0000259" key="1">
    <source>
        <dbReference type="Pfam" id="PF15919"/>
    </source>
</evidence>
<dbReference type="Proteomes" id="UP001576784">
    <property type="component" value="Unassembled WGS sequence"/>
</dbReference>
<dbReference type="SUPFAM" id="SSF47598">
    <property type="entry name" value="Ribbon-helix-helix"/>
    <property type="match status" value="1"/>
</dbReference>
<dbReference type="Gene3D" id="1.10.1220.10">
    <property type="entry name" value="Met repressor-like"/>
    <property type="match status" value="1"/>
</dbReference>
<comment type="caution">
    <text evidence="2">The sequence shown here is derived from an EMBL/GenBank/DDBJ whole genome shotgun (WGS) entry which is preliminary data.</text>
</comment>
<accession>A0ABV4XJI4</accession>
<evidence type="ECO:0000313" key="2">
    <source>
        <dbReference type="EMBL" id="MFB2891870.1"/>
    </source>
</evidence>
<protein>
    <submittedName>
        <fullName evidence="2">Type II toxin-antitoxin system HicB family antitoxin</fullName>
    </submittedName>
</protein>